<evidence type="ECO:0000256" key="4">
    <source>
        <dbReference type="ARBA" id="ARBA00038314"/>
    </source>
</evidence>
<accession>A0AAD7GK68</accession>
<sequence length="286" mass="31404">MAATPRPLNESLYYKPDDAEVAFIKEQSGIHDPDALKRHILAVQTKAYDIFGYHCIYTFEFTRYAISKFPVYQHVLSLGRERDGAILLDLGCCLGTDIRMAARDGFPLQNLLASDLRADFWNLGHELFRSTPATCPIAFVAGDALDPDFLAPAAPATSLPEGLAPPLAALTSLTPLRGHVAALHISAVFHFFREPQQLQLARALASLLSPLPGSVIFGSHVGLRAKGVRKSLSGDMFCHSPESWTAMWGEVFFEGAVTVDARLVRYIGDPNMPPDVELLVWSVTRK</sequence>
<name>A0AAD7GK68_MYCRO</name>
<gene>
    <name evidence="5" type="ORF">B0H17DRAFT_1285607</name>
</gene>
<dbReference type="InterPro" id="IPR051654">
    <property type="entry name" value="Meroterpenoid_MTases"/>
</dbReference>
<reference evidence="5" key="1">
    <citation type="submission" date="2023-03" db="EMBL/GenBank/DDBJ databases">
        <title>Massive genome expansion in bonnet fungi (Mycena s.s.) driven by repeated elements and novel gene families across ecological guilds.</title>
        <authorList>
            <consortium name="Lawrence Berkeley National Laboratory"/>
            <person name="Harder C.B."/>
            <person name="Miyauchi S."/>
            <person name="Viragh M."/>
            <person name="Kuo A."/>
            <person name="Thoen E."/>
            <person name="Andreopoulos B."/>
            <person name="Lu D."/>
            <person name="Skrede I."/>
            <person name="Drula E."/>
            <person name="Henrissat B."/>
            <person name="Morin E."/>
            <person name="Kohler A."/>
            <person name="Barry K."/>
            <person name="LaButti K."/>
            <person name="Morin E."/>
            <person name="Salamov A."/>
            <person name="Lipzen A."/>
            <person name="Mereny Z."/>
            <person name="Hegedus B."/>
            <person name="Baldrian P."/>
            <person name="Stursova M."/>
            <person name="Weitz H."/>
            <person name="Taylor A."/>
            <person name="Grigoriev I.V."/>
            <person name="Nagy L.G."/>
            <person name="Martin F."/>
            <person name="Kauserud H."/>
        </authorList>
    </citation>
    <scope>NUCLEOTIDE SEQUENCE</scope>
    <source>
        <strain evidence="5">CBHHK067</strain>
    </source>
</reference>
<comment type="pathway">
    <text evidence="1">Secondary metabolite biosynthesis.</text>
</comment>
<organism evidence="5 6">
    <name type="scientific">Mycena rosella</name>
    <name type="common">Pink bonnet</name>
    <name type="synonym">Agaricus rosellus</name>
    <dbReference type="NCBI Taxonomy" id="1033263"/>
    <lineage>
        <taxon>Eukaryota</taxon>
        <taxon>Fungi</taxon>
        <taxon>Dikarya</taxon>
        <taxon>Basidiomycota</taxon>
        <taxon>Agaricomycotina</taxon>
        <taxon>Agaricomycetes</taxon>
        <taxon>Agaricomycetidae</taxon>
        <taxon>Agaricales</taxon>
        <taxon>Marasmiineae</taxon>
        <taxon>Mycenaceae</taxon>
        <taxon>Mycena</taxon>
    </lineage>
</organism>
<protein>
    <recommendedName>
        <fullName evidence="7">Methyltransferase domain-containing protein</fullName>
    </recommendedName>
</protein>
<dbReference type="AlphaFoldDB" id="A0AAD7GK68"/>
<proteinExistence type="inferred from homology"/>
<keyword evidence="6" id="KW-1185">Reference proteome</keyword>
<keyword evidence="2" id="KW-0808">Transferase</keyword>
<dbReference type="GO" id="GO:0016740">
    <property type="term" value="F:transferase activity"/>
    <property type="evidence" value="ECO:0007669"/>
    <property type="project" value="UniProtKB-KW"/>
</dbReference>
<evidence type="ECO:0000256" key="3">
    <source>
        <dbReference type="ARBA" id="ARBA00022691"/>
    </source>
</evidence>
<dbReference type="Gene3D" id="3.40.50.150">
    <property type="entry name" value="Vaccinia Virus protein VP39"/>
    <property type="match status" value="1"/>
</dbReference>
<comment type="caution">
    <text evidence="5">The sequence shown here is derived from an EMBL/GenBank/DDBJ whole genome shotgun (WGS) entry which is preliminary data.</text>
</comment>
<evidence type="ECO:0008006" key="7">
    <source>
        <dbReference type="Google" id="ProtNLM"/>
    </source>
</evidence>
<dbReference type="SUPFAM" id="SSF53335">
    <property type="entry name" value="S-adenosyl-L-methionine-dependent methyltransferases"/>
    <property type="match status" value="1"/>
</dbReference>
<dbReference type="Proteomes" id="UP001221757">
    <property type="component" value="Unassembled WGS sequence"/>
</dbReference>
<dbReference type="PANTHER" id="PTHR35897">
    <property type="entry name" value="METHYLTRANSFERASE AUSD"/>
    <property type="match status" value="1"/>
</dbReference>
<evidence type="ECO:0000256" key="2">
    <source>
        <dbReference type="ARBA" id="ARBA00022679"/>
    </source>
</evidence>
<keyword evidence="3" id="KW-0949">S-adenosyl-L-methionine</keyword>
<dbReference type="InterPro" id="IPR029063">
    <property type="entry name" value="SAM-dependent_MTases_sf"/>
</dbReference>
<evidence type="ECO:0000313" key="5">
    <source>
        <dbReference type="EMBL" id="KAJ7691786.1"/>
    </source>
</evidence>
<evidence type="ECO:0000313" key="6">
    <source>
        <dbReference type="Proteomes" id="UP001221757"/>
    </source>
</evidence>
<comment type="similarity">
    <text evidence="4">Belongs to the class I-like SAM-binding methyltransferase superfamily.</text>
</comment>
<dbReference type="EMBL" id="JARKIE010000056">
    <property type="protein sequence ID" value="KAJ7691786.1"/>
    <property type="molecule type" value="Genomic_DNA"/>
</dbReference>
<dbReference type="PANTHER" id="PTHR35897:SF1">
    <property type="entry name" value="METHYLTRANSFERASE AUSD"/>
    <property type="match status" value="1"/>
</dbReference>
<evidence type="ECO:0000256" key="1">
    <source>
        <dbReference type="ARBA" id="ARBA00005179"/>
    </source>
</evidence>